<protein>
    <recommendedName>
        <fullName evidence="3">Helix-turn-helix protein</fullName>
    </recommendedName>
</protein>
<organism evidence="1 2">
    <name type="scientific">Kitasatospora cineracea</name>
    <dbReference type="NCBI Taxonomy" id="88074"/>
    <lineage>
        <taxon>Bacteria</taxon>
        <taxon>Bacillati</taxon>
        <taxon>Actinomycetota</taxon>
        <taxon>Actinomycetes</taxon>
        <taxon>Kitasatosporales</taxon>
        <taxon>Streptomycetaceae</taxon>
        <taxon>Kitasatospora</taxon>
    </lineage>
</organism>
<comment type="caution">
    <text evidence="1">The sequence shown here is derived from an EMBL/GenBank/DDBJ whole genome shotgun (WGS) entry which is preliminary data.</text>
</comment>
<dbReference type="Proteomes" id="UP000266906">
    <property type="component" value="Unassembled WGS sequence"/>
</dbReference>
<gene>
    <name evidence="1" type="ORF">EDD38_5521</name>
</gene>
<name>A0A3N4RVZ9_9ACTN</name>
<sequence>MTRTTYGFSPSLLRDLCSATDATVADLADAARISTGELRCHLAGECGEPAPEVLLRLASALSALPRQLCSVTDERLIHLRVWTGRSTDAMARALRLPPHLYTLTEDTGYIGCSARVRYRRSTARWLTWQDWAAPYFGVTSERLASATETTRSHWHTVGHHRPTLPWWSPPD</sequence>
<dbReference type="RefSeq" id="WP_123819899.1">
    <property type="nucleotide sequence ID" value="NZ_RKQG01000001.1"/>
</dbReference>
<accession>A0A3N4RVZ9</accession>
<evidence type="ECO:0000313" key="2">
    <source>
        <dbReference type="Proteomes" id="UP000266906"/>
    </source>
</evidence>
<dbReference type="EMBL" id="RKQG01000001">
    <property type="protein sequence ID" value="RPE37126.1"/>
    <property type="molecule type" value="Genomic_DNA"/>
</dbReference>
<evidence type="ECO:0000313" key="1">
    <source>
        <dbReference type="EMBL" id="RPE37126.1"/>
    </source>
</evidence>
<reference evidence="1 2" key="1">
    <citation type="submission" date="2018-11" db="EMBL/GenBank/DDBJ databases">
        <title>Sequencing the genomes of 1000 actinobacteria strains.</title>
        <authorList>
            <person name="Klenk H.-P."/>
        </authorList>
    </citation>
    <scope>NUCLEOTIDE SEQUENCE [LARGE SCALE GENOMIC DNA]</scope>
    <source>
        <strain evidence="1 2">DSM 44781</strain>
    </source>
</reference>
<keyword evidence="2" id="KW-1185">Reference proteome</keyword>
<proteinExistence type="predicted"/>
<dbReference type="AlphaFoldDB" id="A0A3N4RVZ9"/>
<evidence type="ECO:0008006" key="3">
    <source>
        <dbReference type="Google" id="ProtNLM"/>
    </source>
</evidence>